<feature type="region of interest" description="Disordered" evidence="4">
    <location>
        <begin position="1"/>
        <end position="44"/>
    </location>
</feature>
<dbReference type="PANTHER" id="PTHR13091">
    <property type="entry name" value="AMPLIFIED IN BREAST CANCER 2-RELATED"/>
    <property type="match status" value="1"/>
</dbReference>
<sequence>MEPPPQATPPPAVRVLSRTPPPKSPSPSQASATSPGPSAAAATPSHDGVVVVGFVGAAGSARIADRILDAHLFSPGGSARTLAGSVRYHRDGDRKMVFLHLTPPPTPLETGGGSGGGELPEMLFMFSVCHIIIFLQEGFRFDTQILKKFRVLQSSKHAFAPFVRSLVAATMPAKTVPSDTTTRATHRTPSISPPARRGGHSSRQSSAISLMSGTGSNASVLPGQCVPVLLFVFEDDAVDVSSAMASLDDIGDPPSSIQASSTDGLSKQSLASKGSGSVVMLARAANKSEGSSGKKLHSSLEGQIRVLLKKCRVLAGTEQGHIGPRGVSNISHHAPLFSIDTSKIAVLLNRSVCRKQEPLDIIAGLFEDSLSSKSSLDILSLENNFPTDHDDTQLIKDFIFRQSDALRGKGGHSSNASAGSVSGVGMVAAAAAAAAASASASAVKTVNAPDLPSFDKWLSISTSILAALLNRRNVLSGQLENKTHTIPSEKNDQLPAAASNAIESSLSCLESNNGLNMKFSSSWCQRVLPAAKDIYLKGLPSFYPTNMHEVQLQKALRSFHSMVKGPAVQKFSKKLEDECRAIWESGRQQCDAVSLTGRPCKHRRHGDSSSSSEAEQHASDYVFLHACACGRSRRLREDPFDFEAANISFNCFSNCEDLLPTLVLPRSSNACSFPLSSWRLVRLGGAKYYKPTKGLLQNGFSPKEKYLLRWMISVGKGQVRNGIRTNSISSSTRSNMDPQNPQVGANEVKPAPTQTMPQIKSSKLENSVKRPEMESVNSSGINFGKGLPNFTMKKPFAEVVAGTTAKDLEFPALQHTRPPKPGGRKDERQMSIADHANGRAHAAFSQGPVAENGSEKVTRDKNSENAGGNPFLQIGSNIVPVIVGNETRETNQPVQQFFVHVGFEHECPYGHRFLLSEKHLKEINSSFYQYQRHCPNKEAENKHAQKVLQNASGMTATTVDVNGGRKNIRPFESSVRNSEQQTLQPRVDAAASQPSPWLSDLQNDKKGDHCFRSITIDDGGEAFSLMNRNLPIYMHCPHCKSSERKGHQDVQFAGSVSQLQRIFIVTPDFPVLLASCPLVQFEDSCLPSNISDCEQQGLFSIGSRVILPPESFLTMRLPFIYGVETREGSTVPLKYFEQQPELTAWLVGGSALQIVSVGNVTEKDTNVK</sequence>
<feature type="compositionally biased region" description="Polar residues" evidence="4">
    <location>
        <begin position="177"/>
        <end position="190"/>
    </location>
</feature>
<evidence type="ECO:0000256" key="1">
    <source>
        <dbReference type="ARBA" id="ARBA00006443"/>
    </source>
</evidence>
<feature type="region of interest" description="Disordered" evidence="4">
    <location>
        <begin position="725"/>
        <end position="757"/>
    </location>
</feature>
<proteinExistence type="inferred from homology"/>
<evidence type="ECO:0000313" key="5">
    <source>
        <dbReference type="EMBL" id="TVU27637.1"/>
    </source>
</evidence>
<keyword evidence="2" id="KW-0866">Nonsense-mediated mRNA decay</keyword>
<comment type="caution">
    <text evidence="5">The sequence shown here is derived from an EMBL/GenBank/DDBJ whole genome shotgun (WGS) entry which is preliminary data.</text>
</comment>
<feature type="region of interest" description="Disordered" evidence="4">
    <location>
        <begin position="840"/>
        <end position="871"/>
    </location>
</feature>
<dbReference type="Pfam" id="PF10220">
    <property type="entry name" value="Smg8_Smg9"/>
    <property type="match status" value="4"/>
</dbReference>
<gene>
    <name evidence="5" type="ORF">EJB05_19132</name>
</gene>
<evidence type="ECO:0000313" key="6">
    <source>
        <dbReference type="Proteomes" id="UP000324897"/>
    </source>
</evidence>
<feature type="region of interest" description="Disordered" evidence="4">
    <location>
        <begin position="174"/>
        <end position="209"/>
    </location>
</feature>
<dbReference type="Proteomes" id="UP000324897">
    <property type="component" value="Chromosome 1"/>
</dbReference>
<evidence type="ECO:0000256" key="2">
    <source>
        <dbReference type="ARBA" id="ARBA00023161"/>
    </source>
</evidence>
<dbReference type="AlphaFoldDB" id="A0A5J9UWW6"/>
<evidence type="ECO:0000256" key="3">
    <source>
        <dbReference type="ARBA" id="ARBA00029509"/>
    </source>
</evidence>
<accession>A0A5J9UWW6</accession>
<dbReference type="EMBL" id="RWGY01000011">
    <property type="protein sequence ID" value="TVU27637.1"/>
    <property type="molecule type" value="Genomic_DNA"/>
</dbReference>
<dbReference type="PANTHER" id="PTHR13091:SF0">
    <property type="entry name" value="NONSENSE-MEDIATED MRNA DECAY FACTOR SMG8"/>
    <property type="match status" value="1"/>
</dbReference>
<feature type="region of interest" description="Disordered" evidence="4">
    <location>
        <begin position="960"/>
        <end position="982"/>
    </location>
</feature>
<reference evidence="5 6" key="1">
    <citation type="journal article" date="2019" name="Sci. Rep.">
        <title>A high-quality genome of Eragrostis curvula grass provides insights into Poaceae evolution and supports new strategies to enhance forage quality.</title>
        <authorList>
            <person name="Carballo J."/>
            <person name="Santos B.A.C.M."/>
            <person name="Zappacosta D."/>
            <person name="Garbus I."/>
            <person name="Selva J.P."/>
            <person name="Gallo C.A."/>
            <person name="Diaz A."/>
            <person name="Albertini E."/>
            <person name="Caccamo M."/>
            <person name="Echenique V."/>
        </authorList>
    </citation>
    <scope>NUCLEOTIDE SEQUENCE [LARGE SCALE GENOMIC DNA]</scope>
    <source>
        <strain evidence="6">cv. Victoria</strain>
        <tissue evidence="5">Leaf</tissue>
    </source>
</reference>
<feature type="compositionally biased region" description="Polar residues" evidence="4">
    <location>
        <begin position="255"/>
        <end position="271"/>
    </location>
</feature>
<dbReference type="InterPro" id="IPR019354">
    <property type="entry name" value="SMG8-like"/>
</dbReference>
<protein>
    <recommendedName>
        <fullName evidence="3">Nonsense-mediated mRNA decay factor SMG8</fullName>
    </recommendedName>
</protein>
<keyword evidence="6" id="KW-1185">Reference proteome</keyword>
<feature type="compositionally biased region" description="Low complexity" evidence="4">
    <location>
        <begin position="725"/>
        <end position="735"/>
    </location>
</feature>
<feature type="compositionally biased region" description="Pro residues" evidence="4">
    <location>
        <begin position="1"/>
        <end position="12"/>
    </location>
</feature>
<feature type="compositionally biased region" description="Low complexity" evidence="4">
    <location>
        <begin position="26"/>
        <end position="44"/>
    </location>
</feature>
<feature type="region of interest" description="Disordered" evidence="4">
    <location>
        <begin position="249"/>
        <end position="271"/>
    </location>
</feature>
<feature type="compositionally biased region" description="Basic and acidic residues" evidence="4">
    <location>
        <begin position="853"/>
        <end position="863"/>
    </location>
</feature>
<evidence type="ECO:0000256" key="4">
    <source>
        <dbReference type="SAM" id="MobiDB-lite"/>
    </source>
</evidence>
<name>A0A5J9UWW6_9POAL</name>
<comment type="similarity">
    <text evidence="1">Belongs to the SMG8 family.</text>
</comment>
<dbReference type="GO" id="GO:0000184">
    <property type="term" value="P:nuclear-transcribed mRNA catabolic process, nonsense-mediated decay"/>
    <property type="evidence" value="ECO:0007669"/>
    <property type="project" value="UniProtKB-KW"/>
</dbReference>
<feature type="non-terminal residue" evidence="5">
    <location>
        <position position="1"/>
    </location>
</feature>
<organism evidence="5 6">
    <name type="scientific">Eragrostis curvula</name>
    <name type="common">weeping love grass</name>
    <dbReference type="NCBI Taxonomy" id="38414"/>
    <lineage>
        <taxon>Eukaryota</taxon>
        <taxon>Viridiplantae</taxon>
        <taxon>Streptophyta</taxon>
        <taxon>Embryophyta</taxon>
        <taxon>Tracheophyta</taxon>
        <taxon>Spermatophyta</taxon>
        <taxon>Magnoliopsida</taxon>
        <taxon>Liliopsida</taxon>
        <taxon>Poales</taxon>
        <taxon>Poaceae</taxon>
        <taxon>PACMAD clade</taxon>
        <taxon>Chloridoideae</taxon>
        <taxon>Eragrostideae</taxon>
        <taxon>Eragrostidinae</taxon>
        <taxon>Eragrostis</taxon>
    </lineage>
</organism>
<dbReference type="OrthoDB" id="63589at2759"/>
<dbReference type="Gramene" id="TVU27637">
    <property type="protein sequence ID" value="TVU27637"/>
    <property type="gene ID" value="EJB05_19132"/>
</dbReference>